<reference evidence="2" key="1">
    <citation type="journal article" date="2019" name="Int. J. Syst. Evol. Microbiol.">
        <title>The Global Catalogue of Microorganisms (GCM) 10K type strain sequencing project: providing services to taxonomists for standard genome sequencing and annotation.</title>
        <authorList>
            <consortium name="The Broad Institute Genomics Platform"/>
            <consortium name="The Broad Institute Genome Sequencing Center for Infectious Disease"/>
            <person name="Wu L."/>
            <person name="Ma J."/>
        </authorList>
    </citation>
    <scope>NUCLEOTIDE SEQUENCE [LARGE SCALE GENOMIC DNA]</scope>
    <source>
        <strain evidence="2">CGMCC 4.7466</strain>
    </source>
</reference>
<keyword evidence="2" id="KW-1185">Reference proteome</keyword>
<sequence length="449" mass="51611">MNDSRFIQNTAFLIIVMVIFQPAYAQEEDTVKKEGLQVERLKYEQQPGLALAASKIFFSEKRYSISGFGEASFVNYHGPKNDLSGDLELYYTNLYRFATFFGYRFSDKLIWNSELQIEYLHDGDREAHAEFLFEAFLDYLWRDYLKVRFGYFPLPIGYVNNNDEPVMFYSVNRAEVERLITPTTWIEFGAMFYGNITRDLSYSLGVSQGLNAAGYLSGTWIRQGREITFGIPKSLSLSPKFIYNGIPNLSLSVSGFFGDSGQERVISREGEERTVNAPVRIGTGYAKYETGKWRIVAIGTTGSLGNTADIFQLSYDETGTAQIMGDKTYGYLFELGHDILPYFKKRKEEKSGFLYHTGEFKLPVFLRFERLDTHFRYNEGLIPPQGPTIFPIRHQLTHNDLRIWTIGANFNLKENIVLKGNYQFRKNLNTGPGSFEEGDRLEFGFGFIF</sequence>
<comment type="caution">
    <text evidence="1">The sequence shown here is derived from an EMBL/GenBank/DDBJ whole genome shotgun (WGS) entry which is preliminary data.</text>
</comment>
<dbReference type="Gene3D" id="2.40.160.10">
    <property type="entry name" value="Porin"/>
    <property type="match status" value="1"/>
</dbReference>
<name>A0ABV9SW75_9BACT</name>
<dbReference type="InterPro" id="IPR023614">
    <property type="entry name" value="Porin_dom_sf"/>
</dbReference>
<dbReference type="SUPFAM" id="SSF56935">
    <property type="entry name" value="Porins"/>
    <property type="match status" value="1"/>
</dbReference>
<gene>
    <name evidence="1" type="ORF">ACFPFU_02930</name>
</gene>
<evidence type="ECO:0000313" key="2">
    <source>
        <dbReference type="Proteomes" id="UP001595818"/>
    </source>
</evidence>
<dbReference type="RefSeq" id="WP_377061322.1">
    <property type="nucleotide sequence ID" value="NZ_JBHSJJ010000001.1"/>
</dbReference>
<dbReference type="EMBL" id="JBHSJJ010000001">
    <property type="protein sequence ID" value="MFC4870626.1"/>
    <property type="molecule type" value="Genomic_DNA"/>
</dbReference>
<dbReference type="Proteomes" id="UP001595818">
    <property type="component" value="Unassembled WGS sequence"/>
</dbReference>
<evidence type="ECO:0008006" key="3">
    <source>
        <dbReference type="Google" id="ProtNLM"/>
    </source>
</evidence>
<accession>A0ABV9SW75</accession>
<organism evidence="1 2">
    <name type="scientific">Negadavirga shengliensis</name>
    <dbReference type="NCBI Taxonomy" id="1389218"/>
    <lineage>
        <taxon>Bacteria</taxon>
        <taxon>Pseudomonadati</taxon>
        <taxon>Bacteroidota</taxon>
        <taxon>Cytophagia</taxon>
        <taxon>Cytophagales</taxon>
        <taxon>Cyclobacteriaceae</taxon>
        <taxon>Negadavirga</taxon>
    </lineage>
</organism>
<protein>
    <recommendedName>
        <fullName evidence="3">Phosphate-selective porin O and P</fullName>
    </recommendedName>
</protein>
<proteinExistence type="predicted"/>
<evidence type="ECO:0000313" key="1">
    <source>
        <dbReference type="EMBL" id="MFC4870626.1"/>
    </source>
</evidence>